<sequence>MAGSKSTSHTTHLKLVEVPKALQDGEKFLVWDEDCYMGTPVTLRVDKNGFFLHWVDQNKEIDTIDIALIRDTRTGKYAKVPKDPKLRQLVTMGSQDTLGEKTVTVCYGSDFVNPTFINFCCTKKEIAKLWTDELLKMAYNLLQLNSSAIRFLEKAFCKLTLMTDKTGKVPVKNVVKMFAQNKEDRKRVERALDLSGLPNGKNDALSLQKFQFEDFFNFYKHLTQRSEVERVFDEL</sequence>
<dbReference type="Pfam" id="PF17787">
    <property type="entry name" value="PH_14"/>
    <property type="match status" value="1"/>
</dbReference>
<accession>A0A8K0K0W6</accession>
<dbReference type="PANTHER" id="PTHR10336:SF149">
    <property type="entry name" value="1-PHOSPHATIDYLINOSITOL 4,5-BISPHOSPHATE PHOSPHODIESTERASE CLASSES I AND II"/>
    <property type="match status" value="1"/>
</dbReference>
<dbReference type="SUPFAM" id="SSF47473">
    <property type="entry name" value="EF-hand"/>
    <property type="match status" value="1"/>
</dbReference>
<evidence type="ECO:0000313" key="3">
    <source>
        <dbReference type="EMBL" id="KAG8225968.1"/>
    </source>
</evidence>
<dbReference type="InterPro" id="IPR037862">
    <property type="entry name" value="PLC-beta_PH"/>
</dbReference>
<dbReference type="InterPro" id="IPR011992">
    <property type="entry name" value="EF-hand-dom_pair"/>
</dbReference>
<dbReference type="AlphaFoldDB" id="A0A8K0K0W6"/>
<evidence type="ECO:0000313" key="4">
    <source>
        <dbReference type="Proteomes" id="UP000792457"/>
    </source>
</evidence>
<reference evidence="3" key="1">
    <citation type="submission" date="2013-04" db="EMBL/GenBank/DDBJ databases">
        <authorList>
            <person name="Qu J."/>
            <person name="Murali S.C."/>
            <person name="Bandaranaike D."/>
            <person name="Bellair M."/>
            <person name="Blankenburg K."/>
            <person name="Chao H."/>
            <person name="Dinh H."/>
            <person name="Doddapaneni H."/>
            <person name="Downs B."/>
            <person name="Dugan-Rocha S."/>
            <person name="Elkadiri S."/>
            <person name="Gnanaolivu R.D."/>
            <person name="Hernandez B."/>
            <person name="Javaid M."/>
            <person name="Jayaseelan J.C."/>
            <person name="Lee S."/>
            <person name="Li M."/>
            <person name="Ming W."/>
            <person name="Munidasa M."/>
            <person name="Muniz J."/>
            <person name="Nguyen L."/>
            <person name="Ongeri F."/>
            <person name="Osuji N."/>
            <person name="Pu L.-L."/>
            <person name="Puazo M."/>
            <person name="Qu C."/>
            <person name="Quiroz J."/>
            <person name="Raj R."/>
            <person name="Weissenberger G."/>
            <person name="Xin Y."/>
            <person name="Zou X."/>
            <person name="Han Y."/>
            <person name="Richards S."/>
            <person name="Worley K."/>
            <person name="Muzny D."/>
            <person name="Gibbs R."/>
        </authorList>
    </citation>
    <scope>NUCLEOTIDE SEQUENCE</scope>
    <source>
        <strain evidence="3">Sampled in the wild</strain>
    </source>
</reference>
<feature type="domain" description="Phosphoinositide phospholipase C beta 1-4-like EF-hand" evidence="2">
    <location>
        <begin position="152"/>
        <end position="222"/>
    </location>
</feature>
<dbReference type="InterPro" id="IPR001192">
    <property type="entry name" value="PI-PLC_fam"/>
</dbReference>
<keyword evidence="4" id="KW-1185">Reference proteome</keyword>
<dbReference type="CDD" id="cd13361">
    <property type="entry name" value="PH_PLC_beta"/>
    <property type="match status" value="1"/>
</dbReference>
<dbReference type="GO" id="GO:0051209">
    <property type="term" value="P:release of sequestered calcium ion into cytosol"/>
    <property type="evidence" value="ECO:0007669"/>
    <property type="project" value="TreeGrafter"/>
</dbReference>
<dbReference type="GO" id="GO:0007186">
    <property type="term" value="P:G protein-coupled receptor signaling pathway"/>
    <property type="evidence" value="ECO:0007669"/>
    <property type="project" value="TreeGrafter"/>
</dbReference>
<comment type="caution">
    <text evidence="3">The sequence shown here is derived from an EMBL/GenBank/DDBJ whole genome shotgun (WGS) entry which is preliminary data.</text>
</comment>
<dbReference type="InterPro" id="IPR053945">
    <property type="entry name" value="PLCB1-4-like_EFh"/>
</dbReference>
<dbReference type="EMBL" id="KZ308260">
    <property type="protein sequence ID" value="KAG8225968.1"/>
    <property type="molecule type" value="Genomic_DNA"/>
</dbReference>
<dbReference type="GO" id="GO:0004435">
    <property type="term" value="F:phosphatidylinositol-4,5-bisphosphate phospholipase C activity"/>
    <property type="evidence" value="ECO:0007669"/>
    <property type="project" value="TreeGrafter"/>
</dbReference>
<dbReference type="GO" id="GO:0005737">
    <property type="term" value="C:cytoplasm"/>
    <property type="evidence" value="ECO:0007669"/>
    <property type="project" value="TreeGrafter"/>
</dbReference>
<dbReference type="GO" id="GO:0046488">
    <property type="term" value="P:phosphatidylinositol metabolic process"/>
    <property type="evidence" value="ECO:0007669"/>
    <property type="project" value="TreeGrafter"/>
</dbReference>
<dbReference type="Gene3D" id="2.30.29.240">
    <property type="match status" value="1"/>
</dbReference>
<dbReference type="PANTHER" id="PTHR10336">
    <property type="entry name" value="PHOSPHOINOSITIDE-SPECIFIC PHOSPHOLIPASE C FAMILY PROTEIN"/>
    <property type="match status" value="1"/>
</dbReference>
<evidence type="ECO:0008006" key="5">
    <source>
        <dbReference type="Google" id="ProtNLM"/>
    </source>
</evidence>
<evidence type="ECO:0000259" key="1">
    <source>
        <dbReference type="Pfam" id="PF17787"/>
    </source>
</evidence>
<organism evidence="3 4">
    <name type="scientific">Ladona fulva</name>
    <name type="common">Scarce chaser dragonfly</name>
    <name type="synonym">Libellula fulva</name>
    <dbReference type="NCBI Taxonomy" id="123851"/>
    <lineage>
        <taxon>Eukaryota</taxon>
        <taxon>Metazoa</taxon>
        <taxon>Ecdysozoa</taxon>
        <taxon>Arthropoda</taxon>
        <taxon>Hexapoda</taxon>
        <taxon>Insecta</taxon>
        <taxon>Pterygota</taxon>
        <taxon>Palaeoptera</taxon>
        <taxon>Odonata</taxon>
        <taxon>Epiprocta</taxon>
        <taxon>Anisoptera</taxon>
        <taxon>Libelluloidea</taxon>
        <taxon>Libellulidae</taxon>
        <taxon>Ladona</taxon>
    </lineage>
</organism>
<reference evidence="3" key="2">
    <citation type="submission" date="2017-10" db="EMBL/GenBank/DDBJ databases">
        <title>Ladona fulva Genome sequencing and assembly.</title>
        <authorList>
            <person name="Murali S."/>
            <person name="Richards S."/>
            <person name="Bandaranaike D."/>
            <person name="Bellair M."/>
            <person name="Blankenburg K."/>
            <person name="Chao H."/>
            <person name="Dinh H."/>
            <person name="Doddapaneni H."/>
            <person name="Dugan-Rocha S."/>
            <person name="Elkadiri S."/>
            <person name="Gnanaolivu R."/>
            <person name="Hernandez B."/>
            <person name="Skinner E."/>
            <person name="Javaid M."/>
            <person name="Lee S."/>
            <person name="Li M."/>
            <person name="Ming W."/>
            <person name="Munidasa M."/>
            <person name="Muniz J."/>
            <person name="Nguyen L."/>
            <person name="Hughes D."/>
            <person name="Osuji N."/>
            <person name="Pu L.-L."/>
            <person name="Puazo M."/>
            <person name="Qu C."/>
            <person name="Quiroz J."/>
            <person name="Raj R."/>
            <person name="Weissenberger G."/>
            <person name="Xin Y."/>
            <person name="Zou X."/>
            <person name="Han Y."/>
            <person name="Worley K."/>
            <person name="Muzny D."/>
            <person name="Gibbs R."/>
        </authorList>
    </citation>
    <scope>NUCLEOTIDE SEQUENCE</scope>
    <source>
        <strain evidence="3">Sampled in the wild</strain>
    </source>
</reference>
<dbReference type="Proteomes" id="UP000792457">
    <property type="component" value="Unassembled WGS sequence"/>
</dbReference>
<dbReference type="FunFam" id="2.30.29.240:FF:000006">
    <property type="entry name" value="1-phosphatidylinositol 4,5-bisphosphate phosphodiesterase"/>
    <property type="match status" value="1"/>
</dbReference>
<dbReference type="OrthoDB" id="269822at2759"/>
<gene>
    <name evidence="3" type="ORF">J437_LFUL006197</name>
</gene>
<proteinExistence type="predicted"/>
<name>A0A8K0K0W6_LADFU</name>
<protein>
    <recommendedName>
        <fullName evidence="5">PLC-beta PH domain-containing protein</fullName>
    </recommendedName>
</protein>
<dbReference type="SUPFAM" id="SSF50729">
    <property type="entry name" value="PH domain-like"/>
    <property type="match status" value="1"/>
</dbReference>
<dbReference type="GO" id="GO:0048015">
    <property type="term" value="P:phosphatidylinositol-mediated signaling"/>
    <property type="evidence" value="ECO:0007669"/>
    <property type="project" value="TreeGrafter"/>
</dbReference>
<evidence type="ECO:0000259" key="2">
    <source>
        <dbReference type="Pfam" id="PF22631"/>
    </source>
</evidence>
<dbReference type="Pfam" id="PF22631">
    <property type="entry name" value="PLCB1-4-like_EFh"/>
    <property type="match status" value="1"/>
</dbReference>
<feature type="domain" description="PLC-beta PH" evidence="1">
    <location>
        <begin position="17"/>
        <end position="145"/>
    </location>
</feature>